<dbReference type="SUPFAM" id="SSF52172">
    <property type="entry name" value="CheY-like"/>
    <property type="match status" value="1"/>
</dbReference>
<dbReference type="GO" id="GO:0005829">
    <property type="term" value="C:cytosol"/>
    <property type="evidence" value="ECO:0007669"/>
    <property type="project" value="TreeGrafter"/>
</dbReference>
<dbReference type="InterPro" id="IPR011006">
    <property type="entry name" value="CheY-like_superfamily"/>
</dbReference>
<keyword evidence="1" id="KW-0597">Phosphoprotein</keyword>
<dbReference type="EMBL" id="CAFBNR010000034">
    <property type="protein sequence ID" value="CAB4963814.1"/>
    <property type="molecule type" value="Genomic_DNA"/>
</dbReference>
<dbReference type="InterPro" id="IPR001867">
    <property type="entry name" value="OmpR/PhoB-type_DNA-bd"/>
</dbReference>
<dbReference type="InterPro" id="IPR036388">
    <property type="entry name" value="WH-like_DNA-bd_sf"/>
</dbReference>
<dbReference type="SMART" id="SM00448">
    <property type="entry name" value="REC"/>
    <property type="match status" value="1"/>
</dbReference>
<protein>
    <submittedName>
        <fullName evidence="7">Unannotated protein</fullName>
    </submittedName>
</protein>
<accession>A0A6J7LDI1</accession>
<dbReference type="Gene3D" id="6.10.250.690">
    <property type="match status" value="1"/>
</dbReference>
<dbReference type="GO" id="GO:0000976">
    <property type="term" value="F:transcription cis-regulatory region binding"/>
    <property type="evidence" value="ECO:0007669"/>
    <property type="project" value="TreeGrafter"/>
</dbReference>
<dbReference type="InterPro" id="IPR039420">
    <property type="entry name" value="WalR-like"/>
</dbReference>
<dbReference type="AlphaFoldDB" id="A0A6J7LDI1"/>
<dbReference type="EMBL" id="CAFBMJ010000042">
    <property type="protein sequence ID" value="CAB4902140.1"/>
    <property type="molecule type" value="Genomic_DNA"/>
</dbReference>
<evidence type="ECO:0000256" key="2">
    <source>
        <dbReference type="ARBA" id="ARBA00023012"/>
    </source>
</evidence>
<evidence type="ECO:0000256" key="3">
    <source>
        <dbReference type="ARBA" id="ARBA00023125"/>
    </source>
</evidence>
<dbReference type="SUPFAM" id="SSF46894">
    <property type="entry name" value="C-terminal effector domain of the bipartite response regulators"/>
    <property type="match status" value="1"/>
</dbReference>
<dbReference type="PROSITE" id="PS51755">
    <property type="entry name" value="OMPR_PHOB"/>
    <property type="match status" value="1"/>
</dbReference>
<dbReference type="CDD" id="cd17574">
    <property type="entry name" value="REC_OmpR"/>
    <property type="match status" value="1"/>
</dbReference>
<evidence type="ECO:0000256" key="1">
    <source>
        <dbReference type="ARBA" id="ARBA00022553"/>
    </source>
</evidence>
<keyword evidence="3" id="KW-0238">DNA-binding</keyword>
<dbReference type="Pfam" id="PF00072">
    <property type="entry name" value="Response_reg"/>
    <property type="match status" value="1"/>
</dbReference>
<dbReference type="InterPro" id="IPR001789">
    <property type="entry name" value="Sig_transdc_resp-reg_receiver"/>
</dbReference>
<name>A0A6J7LDI1_9ZZZZ</name>
<dbReference type="GO" id="GO:0000156">
    <property type="term" value="F:phosphorelay response regulator activity"/>
    <property type="evidence" value="ECO:0007669"/>
    <property type="project" value="TreeGrafter"/>
</dbReference>
<dbReference type="GO" id="GO:0032993">
    <property type="term" value="C:protein-DNA complex"/>
    <property type="evidence" value="ECO:0007669"/>
    <property type="project" value="TreeGrafter"/>
</dbReference>
<dbReference type="PANTHER" id="PTHR48111">
    <property type="entry name" value="REGULATOR OF RPOS"/>
    <property type="match status" value="1"/>
</dbReference>
<evidence type="ECO:0000259" key="4">
    <source>
        <dbReference type="PROSITE" id="PS50110"/>
    </source>
</evidence>
<dbReference type="Gene3D" id="1.10.10.10">
    <property type="entry name" value="Winged helix-like DNA-binding domain superfamily/Winged helix DNA-binding domain"/>
    <property type="match status" value="1"/>
</dbReference>
<evidence type="ECO:0000259" key="5">
    <source>
        <dbReference type="PROSITE" id="PS51755"/>
    </source>
</evidence>
<evidence type="ECO:0000313" key="7">
    <source>
        <dbReference type="EMBL" id="CAB4963814.1"/>
    </source>
</evidence>
<dbReference type="SMART" id="SM00862">
    <property type="entry name" value="Trans_reg_C"/>
    <property type="match status" value="1"/>
</dbReference>
<evidence type="ECO:0000313" key="6">
    <source>
        <dbReference type="EMBL" id="CAB4902140.1"/>
    </source>
</evidence>
<dbReference type="CDD" id="cd00383">
    <property type="entry name" value="trans_reg_C"/>
    <property type="match status" value="1"/>
</dbReference>
<reference evidence="7" key="1">
    <citation type="submission" date="2020-05" db="EMBL/GenBank/DDBJ databases">
        <authorList>
            <person name="Chiriac C."/>
            <person name="Salcher M."/>
            <person name="Ghai R."/>
            <person name="Kavagutti S V."/>
        </authorList>
    </citation>
    <scope>NUCLEOTIDE SEQUENCE</scope>
</reference>
<dbReference type="Pfam" id="PF00486">
    <property type="entry name" value="Trans_reg_C"/>
    <property type="match status" value="1"/>
</dbReference>
<keyword evidence="2" id="KW-0902">Two-component regulatory system</keyword>
<feature type="domain" description="OmpR/PhoB-type" evidence="5">
    <location>
        <begin position="129"/>
        <end position="224"/>
    </location>
</feature>
<dbReference type="PANTHER" id="PTHR48111:SF40">
    <property type="entry name" value="PHOSPHATE REGULON TRANSCRIPTIONAL REGULATORY PROTEIN PHOB"/>
    <property type="match status" value="1"/>
</dbReference>
<gene>
    <name evidence="6" type="ORF">UFOPK3573_00702</name>
    <name evidence="7" type="ORF">UFOPK3879_00831</name>
</gene>
<dbReference type="Gene3D" id="3.40.50.2300">
    <property type="match status" value="1"/>
</dbReference>
<dbReference type="PROSITE" id="PS50110">
    <property type="entry name" value="RESPONSE_REGULATORY"/>
    <property type="match status" value="1"/>
</dbReference>
<proteinExistence type="predicted"/>
<organism evidence="7">
    <name type="scientific">freshwater metagenome</name>
    <dbReference type="NCBI Taxonomy" id="449393"/>
    <lineage>
        <taxon>unclassified sequences</taxon>
        <taxon>metagenomes</taxon>
        <taxon>ecological metagenomes</taxon>
    </lineage>
</organism>
<dbReference type="GO" id="GO:0006355">
    <property type="term" value="P:regulation of DNA-templated transcription"/>
    <property type="evidence" value="ECO:0007669"/>
    <property type="project" value="InterPro"/>
</dbReference>
<sequence length="226" mass="24868">MSDNGGVDVLIVEDDDAIASSLATGLTSAGMSVRRVSNGADAVAAKVPDIYLLDVGLPDFDGFEVCRRIRQSHQTPIIMLTARNEEIDRVFGLEIGADDYVTKPFGLRELIARIRAVTRRHGSFETTTTEIVDIGGLHIDADARRILLNGELIDLTAKEFDLLAYLASQPGIVHRRNDIMEAVWDTNWYGPTKTLDAHVAAIRKKLGNAKWIEAIRSVGFRLEAPQ</sequence>
<dbReference type="InterPro" id="IPR016032">
    <property type="entry name" value="Sig_transdc_resp-reg_C-effctor"/>
</dbReference>
<feature type="domain" description="Response regulatory" evidence="4">
    <location>
        <begin position="8"/>
        <end position="118"/>
    </location>
</feature>